<evidence type="ECO:0000313" key="3">
    <source>
        <dbReference type="EMBL" id="PJZ71493.1"/>
    </source>
</evidence>
<accession>A0A2M9ZSF8</accession>
<dbReference type="EMBL" id="NPDY01000001">
    <property type="protein sequence ID" value="PJZ71493.1"/>
    <property type="molecule type" value="Genomic_DNA"/>
</dbReference>
<dbReference type="PANTHER" id="PTHR43022">
    <property type="entry name" value="PROTEIN SMF"/>
    <property type="match status" value="1"/>
</dbReference>
<reference evidence="5 6" key="1">
    <citation type="submission" date="2017-07" db="EMBL/GenBank/DDBJ databases">
        <title>Leptospira spp. isolated from tropical soils.</title>
        <authorList>
            <person name="Thibeaux R."/>
            <person name="Iraola G."/>
            <person name="Ferres I."/>
            <person name="Bierque E."/>
            <person name="Girault D."/>
            <person name="Soupe-Gilbert M.-E."/>
            <person name="Picardeau M."/>
            <person name="Goarant C."/>
        </authorList>
    </citation>
    <scope>NUCLEOTIDE SEQUENCE [LARGE SCALE GENOMIC DNA]</scope>
    <source>
        <strain evidence="4 6">FH1-B-B1</strain>
        <strain evidence="3 5">FH1-B-C1</strain>
    </source>
</reference>
<evidence type="ECO:0000259" key="2">
    <source>
        <dbReference type="Pfam" id="PF02481"/>
    </source>
</evidence>
<dbReference type="InterPro" id="IPR003488">
    <property type="entry name" value="DprA"/>
</dbReference>
<comment type="similarity">
    <text evidence="1">Belongs to the DprA/Smf family.</text>
</comment>
<sequence>MQDFLSLSFPKIFSVLTRSKLLKDSNSCQEVLRKIVPLLSEKTKKEADAFSNLVKSELIKWNAKVIDFYHPHYPSLLKEIYDPPANLFCIGNSEVLKGCHISVVGTRKPSPITIAASKILPKDLKACGYDGVVSGLAAGVDAAVMQAALESDLAVIGVMGTGPEMEYPPSNKLLYKKLKQGSKTAILTEYPPGFLVRKYAFPRRNRIITGISDRLLVLEAPEKSGALSSAANAIEQNREVYIFDHPDQISNAGGRKLLLDGANQFTFLESDFGTNIFHFNEQLPNEFEGVSRMLAQFSKMESDGSWKHLGQGFFRQTAPEPDR</sequence>
<dbReference type="Proteomes" id="UP000231990">
    <property type="component" value="Unassembled WGS sequence"/>
</dbReference>
<dbReference type="EMBL" id="NPDZ01000001">
    <property type="protein sequence ID" value="PJZ75027.1"/>
    <property type="molecule type" value="Genomic_DNA"/>
</dbReference>
<dbReference type="SUPFAM" id="SSF102405">
    <property type="entry name" value="MCP/YpsA-like"/>
    <property type="match status" value="1"/>
</dbReference>
<dbReference type="AlphaFoldDB" id="A0A2M9ZSF8"/>
<dbReference type="Proteomes" id="UP000231962">
    <property type="component" value="Unassembled WGS sequence"/>
</dbReference>
<evidence type="ECO:0000313" key="6">
    <source>
        <dbReference type="Proteomes" id="UP000231990"/>
    </source>
</evidence>
<name>A0A2M9ZSF8_9LEPT</name>
<dbReference type="Gene3D" id="3.40.50.450">
    <property type="match status" value="1"/>
</dbReference>
<evidence type="ECO:0000313" key="5">
    <source>
        <dbReference type="Proteomes" id="UP000231962"/>
    </source>
</evidence>
<organism evidence="4 6">
    <name type="scientific">Leptospira perolatii</name>
    <dbReference type="NCBI Taxonomy" id="2023191"/>
    <lineage>
        <taxon>Bacteria</taxon>
        <taxon>Pseudomonadati</taxon>
        <taxon>Spirochaetota</taxon>
        <taxon>Spirochaetia</taxon>
        <taxon>Leptospirales</taxon>
        <taxon>Leptospiraceae</taxon>
        <taxon>Leptospira</taxon>
    </lineage>
</organism>
<gene>
    <name evidence="3" type="ORF">CH360_03115</name>
    <name evidence="4" type="ORF">CH373_03120</name>
</gene>
<dbReference type="GO" id="GO:0009294">
    <property type="term" value="P:DNA-mediated transformation"/>
    <property type="evidence" value="ECO:0007669"/>
    <property type="project" value="InterPro"/>
</dbReference>
<keyword evidence="5" id="KW-1185">Reference proteome</keyword>
<evidence type="ECO:0000313" key="4">
    <source>
        <dbReference type="EMBL" id="PJZ75027.1"/>
    </source>
</evidence>
<evidence type="ECO:0000256" key="1">
    <source>
        <dbReference type="ARBA" id="ARBA00006525"/>
    </source>
</evidence>
<feature type="domain" description="Smf/DprA SLOG" evidence="2">
    <location>
        <begin position="65"/>
        <end position="266"/>
    </location>
</feature>
<dbReference type="OrthoDB" id="9785707at2"/>
<dbReference type="Pfam" id="PF02481">
    <property type="entry name" value="DNA_processg_A"/>
    <property type="match status" value="1"/>
</dbReference>
<comment type="caution">
    <text evidence="4">The sequence shown here is derived from an EMBL/GenBank/DDBJ whole genome shotgun (WGS) entry which is preliminary data.</text>
</comment>
<dbReference type="InterPro" id="IPR057666">
    <property type="entry name" value="DrpA_SLOG"/>
</dbReference>
<proteinExistence type="inferred from homology"/>
<dbReference type="PANTHER" id="PTHR43022:SF1">
    <property type="entry name" value="PROTEIN SMF"/>
    <property type="match status" value="1"/>
</dbReference>
<protein>
    <submittedName>
        <fullName evidence="4">DNA processing protein DprA</fullName>
    </submittedName>
</protein>